<keyword evidence="2" id="KW-1185">Reference proteome</keyword>
<accession>A0ABQ4H210</accession>
<proteinExistence type="predicted"/>
<evidence type="ECO:0000313" key="2">
    <source>
        <dbReference type="Proteomes" id="UP000660454"/>
    </source>
</evidence>
<reference evidence="1 2" key="1">
    <citation type="submission" date="2021-01" db="EMBL/GenBank/DDBJ databases">
        <title>Whole genome shotgun sequence of Microbispora siamensis NBRC 104113.</title>
        <authorList>
            <person name="Komaki H."/>
            <person name="Tamura T."/>
        </authorList>
    </citation>
    <scope>NUCLEOTIDE SEQUENCE [LARGE SCALE GENOMIC DNA]</scope>
    <source>
        <strain evidence="1 2">NBRC 104113</strain>
    </source>
</reference>
<organism evidence="1 2">
    <name type="scientific">Microbispora siamensis</name>
    <dbReference type="NCBI Taxonomy" id="564413"/>
    <lineage>
        <taxon>Bacteria</taxon>
        <taxon>Bacillati</taxon>
        <taxon>Actinomycetota</taxon>
        <taxon>Actinomycetes</taxon>
        <taxon>Streptosporangiales</taxon>
        <taxon>Streptosporangiaceae</taxon>
        <taxon>Microbispora</taxon>
    </lineage>
</organism>
<sequence length="70" mass="7351">MPIPSAMGWRTRRHAPLKRRPAGAGLRVWGISPAAAGGDLGDKAKGQRCRVPLREVTSYTVAGVDGAVQA</sequence>
<dbReference type="EMBL" id="BOOF01000094">
    <property type="protein sequence ID" value="GIH67711.1"/>
    <property type="molecule type" value="Genomic_DNA"/>
</dbReference>
<protein>
    <submittedName>
        <fullName evidence="1">Uncharacterized protein</fullName>
    </submittedName>
</protein>
<gene>
    <name evidence="1" type="ORF">Msi02_85280</name>
</gene>
<dbReference type="Proteomes" id="UP000660454">
    <property type="component" value="Unassembled WGS sequence"/>
</dbReference>
<evidence type="ECO:0000313" key="1">
    <source>
        <dbReference type="EMBL" id="GIH67711.1"/>
    </source>
</evidence>
<name>A0ABQ4H210_9ACTN</name>
<comment type="caution">
    <text evidence="1">The sequence shown here is derived from an EMBL/GenBank/DDBJ whole genome shotgun (WGS) entry which is preliminary data.</text>
</comment>